<dbReference type="GO" id="GO:0046983">
    <property type="term" value="F:protein dimerization activity"/>
    <property type="evidence" value="ECO:0007669"/>
    <property type="project" value="InterPro"/>
</dbReference>
<dbReference type="PANTHER" id="PTHR45749">
    <property type="match status" value="1"/>
</dbReference>
<dbReference type="SUPFAM" id="SSF53098">
    <property type="entry name" value="Ribonuclease H-like"/>
    <property type="match status" value="1"/>
</dbReference>
<dbReference type="InterPro" id="IPR006580">
    <property type="entry name" value="Znf_TTF"/>
</dbReference>
<dbReference type="InterPro" id="IPR008906">
    <property type="entry name" value="HATC_C_dom"/>
</dbReference>
<dbReference type="Proteomes" id="UP000007819">
    <property type="component" value="Chromosome A2"/>
</dbReference>
<reference evidence="3" key="1">
    <citation type="submission" date="2010-06" db="EMBL/GenBank/DDBJ databases">
        <authorList>
            <person name="Jiang H."/>
            <person name="Abraham K."/>
            <person name="Ali S."/>
            <person name="Alsbrooks S.L."/>
            <person name="Anim B.N."/>
            <person name="Anosike U.S."/>
            <person name="Attaway T."/>
            <person name="Bandaranaike D.P."/>
            <person name="Battles P.K."/>
            <person name="Bell S.N."/>
            <person name="Bell A.V."/>
            <person name="Beltran B."/>
            <person name="Bickham C."/>
            <person name="Bustamante Y."/>
            <person name="Caleb T."/>
            <person name="Canada A."/>
            <person name="Cardenas V."/>
            <person name="Carter K."/>
            <person name="Chacko J."/>
            <person name="Chandrabose M.N."/>
            <person name="Chavez D."/>
            <person name="Chavez A."/>
            <person name="Chen L."/>
            <person name="Chu H.-S."/>
            <person name="Claassen K.J."/>
            <person name="Cockrell R."/>
            <person name="Collins M."/>
            <person name="Cooper J.A."/>
            <person name="Cree A."/>
            <person name="Curry S.M."/>
            <person name="Da Y."/>
            <person name="Dao M.D."/>
            <person name="Das B."/>
            <person name="Davila M.-L."/>
            <person name="Davy-Carroll L."/>
            <person name="Denson S."/>
            <person name="Dinh H."/>
            <person name="Ebong V.E."/>
            <person name="Edwards J.R."/>
            <person name="Egan A."/>
            <person name="El-Daye J."/>
            <person name="Escobedo L."/>
            <person name="Fernandez S."/>
            <person name="Fernando P.R."/>
            <person name="Flagg N."/>
            <person name="Forbes L.D."/>
            <person name="Fowler R.G."/>
            <person name="Fu Q."/>
            <person name="Gabisi R.A."/>
            <person name="Ganer J."/>
            <person name="Garbino Pronczuk A."/>
            <person name="Garcia R.M."/>
            <person name="Garner T."/>
            <person name="Garrett T.E."/>
            <person name="Gonzalez D.A."/>
            <person name="Hamid H."/>
            <person name="Hawkins E.S."/>
            <person name="Hirani K."/>
            <person name="Hogues M.E."/>
            <person name="Hollins B."/>
            <person name="Hsiao C.-H."/>
            <person name="Jabil R."/>
            <person name="James M.L."/>
            <person name="Jhangiani S.N."/>
            <person name="Johnson B."/>
            <person name="Johnson Q."/>
            <person name="Joshi V."/>
            <person name="Kalu J.B."/>
            <person name="Kam C."/>
            <person name="Kashfia A."/>
            <person name="Keebler J."/>
            <person name="Kisamo H."/>
            <person name="Kovar C.L."/>
            <person name="Lago L.A."/>
            <person name="Lai C.-Y."/>
            <person name="Laidlaw J."/>
            <person name="Lara F."/>
            <person name="Le T.-K."/>
            <person name="Lee S.L."/>
            <person name="Legall F.H."/>
            <person name="Lemon S.J."/>
            <person name="Lewis L.R."/>
            <person name="Li B."/>
            <person name="Liu Y."/>
            <person name="Liu Y.-S."/>
            <person name="Lopez J."/>
            <person name="Lozado R.J."/>
            <person name="Lu J."/>
            <person name="Madu R.C."/>
            <person name="Maheshwari M."/>
            <person name="Maheshwari R."/>
            <person name="Malloy K."/>
            <person name="Martinez E."/>
            <person name="Mathew T."/>
            <person name="Mercado I.C."/>
            <person name="Mercado C."/>
            <person name="Meyer B."/>
            <person name="Montgomery K."/>
            <person name="Morgan M.B."/>
            <person name="Munidasa M."/>
            <person name="Nazareth L.V."/>
            <person name="Nelson J."/>
            <person name="Ng B.M."/>
            <person name="Nguyen N.B."/>
            <person name="Nguyen P.Q."/>
            <person name="Nguyen T."/>
            <person name="Obregon M."/>
            <person name="Okwuonu G.O."/>
            <person name="Onwere C.G."/>
            <person name="Orozco G."/>
            <person name="Parra A."/>
            <person name="Patel S."/>
            <person name="Patil S."/>
            <person name="Perez A."/>
            <person name="Perez Y."/>
            <person name="Pham C."/>
            <person name="Primus E.L."/>
            <person name="Pu L.-L."/>
            <person name="Puazo M."/>
            <person name="Qin X."/>
            <person name="Quiroz J.B."/>
            <person name="Reese J."/>
            <person name="Richards S."/>
            <person name="Rives C.M."/>
            <person name="Robberts R."/>
            <person name="Ruiz S.J."/>
            <person name="Ruiz M.J."/>
            <person name="Santibanez J."/>
            <person name="Schneider B.W."/>
            <person name="Sisson I."/>
            <person name="Smith M."/>
            <person name="Sodergren E."/>
            <person name="Song X.-Z."/>
            <person name="Song B.B."/>
            <person name="Summersgill H."/>
            <person name="Thelus R."/>
            <person name="Thornton R.D."/>
            <person name="Trejos Z.Y."/>
            <person name="Usmani K."/>
            <person name="Vattathil S."/>
            <person name="Villasana D."/>
            <person name="Walker D.L."/>
            <person name="Wang S."/>
            <person name="Wang K."/>
            <person name="White C.S."/>
            <person name="Williams A.C."/>
            <person name="Williamson J."/>
            <person name="Wilson K."/>
            <person name="Woghiren I.O."/>
            <person name="Woodworth J.R."/>
            <person name="Worley K.C."/>
            <person name="Wright R.A."/>
            <person name="Wu W."/>
            <person name="Young L."/>
            <person name="Zhang L."/>
            <person name="Zhang J."/>
            <person name="Zhu Y."/>
            <person name="Muzny D.M."/>
            <person name="Weinstock G."/>
            <person name="Gibbs R.A."/>
        </authorList>
    </citation>
    <scope>NUCLEOTIDE SEQUENCE [LARGE SCALE GENOMIC DNA]</scope>
    <source>
        <strain evidence="3">LSR1</strain>
    </source>
</reference>
<proteinExistence type="predicted"/>
<accession>A0A8R2JTA3</accession>
<dbReference type="GeneID" id="100158852"/>
<name>A0A8R2JTA3_ACYPI</name>
<dbReference type="SMART" id="SM00597">
    <property type="entry name" value="ZnF_TTF"/>
    <property type="match status" value="1"/>
</dbReference>
<protein>
    <recommendedName>
        <fullName evidence="1">TTF-type domain-containing protein</fullName>
    </recommendedName>
</protein>
<organism evidence="2 3">
    <name type="scientific">Acyrthosiphon pisum</name>
    <name type="common">Pea aphid</name>
    <dbReference type="NCBI Taxonomy" id="7029"/>
    <lineage>
        <taxon>Eukaryota</taxon>
        <taxon>Metazoa</taxon>
        <taxon>Ecdysozoa</taxon>
        <taxon>Arthropoda</taxon>
        <taxon>Hexapoda</taxon>
        <taxon>Insecta</taxon>
        <taxon>Pterygota</taxon>
        <taxon>Neoptera</taxon>
        <taxon>Paraneoptera</taxon>
        <taxon>Hemiptera</taxon>
        <taxon>Sternorrhyncha</taxon>
        <taxon>Aphidomorpha</taxon>
        <taxon>Aphidoidea</taxon>
        <taxon>Aphididae</taxon>
        <taxon>Macrosiphini</taxon>
        <taxon>Acyrthosiphon</taxon>
    </lineage>
</organism>
<feature type="domain" description="TTF-type" evidence="1">
    <location>
        <begin position="159"/>
        <end position="237"/>
    </location>
</feature>
<dbReference type="OrthoDB" id="6605751at2759"/>
<dbReference type="Pfam" id="PF05699">
    <property type="entry name" value="Dimer_Tnp_hAT"/>
    <property type="match status" value="1"/>
</dbReference>
<reference evidence="2" key="2">
    <citation type="submission" date="2022-06" db="UniProtKB">
        <authorList>
            <consortium name="EnsemblMetazoa"/>
        </authorList>
    </citation>
    <scope>IDENTIFICATION</scope>
</reference>
<dbReference type="RefSeq" id="XP_029345827.1">
    <property type="nucleotide sequence ID" value="XM_029489967.1"/>
</dbReference>
<dbReference type="AlphaFoldDB" id="A0A8R2JTA3"/>
<sequence>MILILNNIIETNDIDTDGLNENHCSVDSVDLNERNNIIEINDIDTVDLNEKHCSVDLNERNNIIETNDIDTVDLNEKHCSVDLNDNYVDNITRNLISPSNDPAYWCVDDTTRNYISVNGISQNIETIDFTKSKRTSKNVIRGVLKIHYRYCSSKLFYMILLNGEKVKRNYLVYSESTGSVFCAPCKLFGSTSVFATVGFSDWKHAEKRISSHENSQTHKTNVLTMKDRGKVAQRIDSALILQIEGEKNYWKNVLKRVVAVVKTLSSRGLAFRGKTDKFGCNQNGNFLMSLELIALFDPFLATHIEQFGNKGKGFTSYLSFNIFEQFITVMADQVLTVIVEEIQKAKYFSIIVDSTPDVSHVDQLSFVVRYVKDNGTPIERFMCFLPNSGHKSEELTDEVMTTLSLYDLDPVFLRAQSYDNASNMAGAYSGLQARIKEINPLAHFVPCAAHSLNLVGTCAASACREACEFFDIIQNIYNFFTASTHRWSELEGTVKCLSATRWSARDDACHSLSKNWNNIVHALHKISNNRNEKPSTKCEAVGLLKKLNRLETVFMTIFWTNILDRVNKTSKKLQSVDIDLITVVELYQSLIHYVESLRNENSFKILEDIAITKSGIKDYNDHNKRKRKRKIHIDENNDNEVLFSEREYLIINTYYVILDKLSNELKRRKLAYDELVKKFFFFFKLHEITPEKVREDAEVLQKTYSNDLATCFANECVQFQGHMKNIEVKLTTTQMLQFIREHDITSVYPYVEVALRIFLCTPSTNCSAERSFSTLKRIKNYLRSTMAQDRCSALAVLAIEAEITTSLDFEKIINDFATSESRKKKF</sequence>
<dbReference type="PANTHER" id="PTHR45749:SF23">
    <property type="entry name" value="ZINC FINGER MYM-TYPE PROTEIN 1-LIKE"/>
    <property type="match status" value="1"/>
</dbReference>
<evidence type="ECO:0000259" key="1">
    <source>
        <dbReference type="SMART" id="SM00597"/>
    </source>
</evidence>
<dbReference type="InterPro" id="IPR025398">
    <property type="entry name" value="DUF4371"/>
</dbReference>
<dbReference type="EnsemblMetazoa" id="XM_029489967.1">
    <property type="protein sequence ID" value="XP_029345827.1"/>
    <property type="gene ID" value="LOC100158852"/>
</dbReference>
<evidence type="ECO:0000313" key="2">
    <source>
        <dbReference type="EnsemblMetazoa" id="XP_029345827.1"/>
    </source>
</evidence>
<evidence type="ECO:0000313" key="3">
    <source>
        <dbReference type="Proteomes" id="UP000007819"/>
    </source>
</evidence>
<keyword evidence="3" id="KW-1185">Reference proteome</keyword>
<dbReference type="KEGG" id="api:100158852"/>
<dbReference type="InterPro" id="IPR012337">
    <property type="entry name" value="RNaseH-like_sf"/>
</dbReference>
<dbReference type="Pfam" id="PF14291">
    <property type="entry name" value="DUF4371"/>
    <property type="match status" value="1"/>
</dbReference>